<protein>
    <submittedName>
        <fullName evidence="2">WxcM-like, C-terminal</fullName>
    </submittedName>
</protein>
<accession>A0A1W1Z5L3</accession>
<dbReference type="SUPFAM" id="SSF51182">
    <property type="entry name" value="RmlC-like cupins"/>
    <property type="match status" value="1"/>
</dbReference>
<reference evidence="2 3" key="1">
    <citation type="submission" date="2017-04" db="EMBL/GenBank/DDBJ databases">
        <authorList>
            <person name="Afonso C.L."/>
            <person name="Miller P.J."/>
            <person name="Scott M.A."/>
            <person name="Spackman E."/>
            <person name="Goraichik I."/>
            <person name="Dimitrov K.M."/>
            <person name="Suarez D.L."/>
            <person name="Swayne D.E."/>
        </authorList>
    </citation>
    <scope>NUCLEOTIDE SEQUENCE [LARGE SCALE GENOMIC DNA]</scope>
    <source>
        <strain evidence="2 3">DSM 3385</strain>
    </source>
</reference>
<dbReference type="InterPro" id="IPR011051">
    <property type="entry name" value="RmlC_Cupin_sf"/>
</dbReference>
<dbReference type="AlphaFoldDB" id="A0A1W1Z5L3"/>
<dbReference type="STRING" id="1121400.SAMN02746065_10287"/>
<dbReference type="EMBL" id="FWXY01000002">
    <property type="protein sequence ID" value="SMC43693.1"/>
    <property type="molecule type" value="Genomic_DNA"/>
</dbReference>
<name>A0A1W1Z5L3_9BACT</name>
<feature type="domain" description="Sugar 3,4-ketoisomerase QdtA cupin" evidence="1">
    <location>
        <begin position="9"/>
        <end position="137"/>
    </location>
</feature>
<evidence type="ECO:0000313" key="3">
    <source>
        <dbReference type="Proteomes" id="UP000192418"/>
    </source>
</evidence>
<dbReference type="Pfam" id="PF05523">
    <property type="entry name" value="FdtA"/>
    <property type="match status" value="1"/>
</dbReference>
<keyword evidence="3" id="KW-1185">Reference proteome</keyword>
<dbReference type="Gene3D" id="2.60.120.10">
    <property type="entry name" value="Jelly Rolls"/>
    <property type="match status" value="1"/>
</dbReference>
<organism evidence="2 3">
    <name type="scientific">Desulfocicer vacuolatum DSM 3385</name>
    <dbReference type="NCBI Taxonomy" id="1121400"/>
    <lineage>
        <taxon>Bacteria</taxon>
        <taxon>Pseudomonadati</taxon>
        <taxon>Thermodesulfobacteriota</taxon>
        <taxon>Desulfobacteria</taxon>
        <taxon>Desulfobacterales</taxon>
        <taxon>Desulfobacteraceae</taxon>
        <taxon>Desulfocicer</taxon>
    </lineage>
</organism>
<evidence type="ECO:0000259" key="1">
    <source>
        <dbReference type="Pfam" id="PF05523"/>
    </source>
</evidence>
<gene>
    <name evidence="2" type="ORF">SAMN02746065_10287</name>
</gene>
<dbReference type="InterPro" id="IPR014710">
    <property type="entry name" value="RmlC-like_jellyroll"/>
</dbReference>
<sequence length="141" mass="16255">MNSIPSVYDASLIQFPKILDPRGNLTFIEQQQHIPFDISRVYWIYDVPGGEKRGGHAFQEQDEVIIALSGSFDVFLDDGTAQKIVHLNRAYHGLYVPKMLWRRMQNFSTNAVAYVLASCPYKAEDYVRNFDAYKTLMREGK</sequence>
<proteinExistence type="predicted"/>
<dbReference type="CDD" id="cd20292">
    <property type="entry name" value="cupin_QdtA-like"/>
    <property type="match status" value="1"/>
</dbReference>
<dbReference type="Proteomes" id="UP000192418">
    <property type="component" value="Unassembled WGS sequence"/>
</dbReference>
<evidence type="ECO:0000313" key="2">
    <source>
        <dbReference type="EMBL" id="SMC43693.1"/>
    </source>
</evidence>
<dbReference type="OrthoDB" id="272049at2"/>
<dbReference type="InterPro" id="IPR008894">
    <property type="entry name" value="QdtA_cupin_dom"/>
</dbReference>